<feature type="domain" description="Sialidase" evidence="2">
    <location>
        <begin position="2"/>
        <end position="74"/>
    </location>
</feature>
<comment type="caution">
    <text evidence="3">The sequence shown here is derived from an EMBL/GenBank/DDBJ whole genome shotgun (WGS) entry which is preliminary data.</text>
</comment>
<dbReference type="Proteomes" id="UP000282378">
    <property type="component" value="Unassembled WGS sequence"/>
</dbReference>
<protein>
    <submittedName>
        <fullName evidence="3">BNR/Asp-box repeat protein</fullName>
    </submittedName>
</protein>
<organism evidence="3 4">
    <name type="scientific">Pseudomonas syringae pv. maculicola</name>
    <dbReference type="NCBI Taxonomy" id="59511"/>
    <lineage>
        <taxon>Bacteria</taxon>
        <taxon>Pseudomonadati</taxon>
        <taxon>Pseudomonadota</taxon>
        <taxon>Gammaproteobacteria</taxon>
        <taxon>Pseudomonadales</taxon>
        <taxon>Pseudomonadaceae</taxon>
        <taxon>Pseudomonas</taxon>
    </lineage>
</organism>
<dbReference type="SUPFAM" id="SSF50939">
    <property type="entry name" value="Sialidases"/>
    <property type="match status" value="1"/>
</dbReference>
<dbReference type="InterPro" id="IPR011040">
    <property type="entry name" value="Sialidase"/>
</dbReference>
<sequence length="100" mass="10778">MLASRTEDGGQTWSEPYPLAPSNPNSSLAAVGVPGKGLLVALNDLREGRFKLSLYSTDEQMKVWRPLPDLDKSPDPLGTPFSLEVYKEVIGQGFRASSGA</sequence>
<evidence type="ECO:0000259" key="2">
    <source>
        <dbReference type="Pfam" id="PF13088"/>
    </source>
</evidence>
<feature type="non-terminal residue" evidence="3">
    <location>
        <position position="100"/>
    </location>
</feature>
<evidence type="ECO:0000313" key="4">
    <source>
        <dbReference type="Proteomes" id="UP000282378"/>
    </source>
</evidence>
<dbReference type="CDD" id="cd15482">
    <property type="entry name" value="Sialidase_non-viral"/>
    <property type="match status" value="1"/>
</dbReference>
<feature type="region of interest" description="Disordered" evidence="1">
    <location>
        <begin position="1"/>
        <end position="28"/>
    </location>
</feature>
<dbReference type="InterPro" id="IPR036278">
    <property type="entry name" value="Sialidase_sf"/>
</dbReference>
<dbReference type="Pfam" id="PF13088">
    <property type="entry name" value="BNR_2"/>
    <property type="match status" value="1"/>
</dbReference>
<accession>A0A3M2WEY3</accession>
<proteinExistence type="predicted"/>
<dbReference type="AlphaFoldDB" id="A0A3M2WEY3"/>
<dbReference type="EMBL" id="RBNL01003475">
    <property type="protein sequence ID" value="RML50046.1"/>
    <property type="molecule type" value="Genomic_DNA"/>
</dbReference>
<name>A0A3M2WEY3_PSEYM</name>
<gene>
    <name evidence="3" type="ORF">APX70_05520</name>
</gene>
<reference evidence="3 4" key="1">
    <citation type="submission" date="2018-08" db="EMBL/GenBank/DDBJ databases">
        <title>Recombination of ecologically and evolutionarily significant loci maintains genetic cohesion in the Pseudomonas syringae species complex.</title>
        <authorList>
            <person name="Dillon M."/>
            <person name="Thakur S."/>
            <person name="Almeida R.N.D."/>
            <person name="Weir B.S."/>
            <person name="Guttman D.S."/>
        </authorList>
    </citation>
    <scope>NUCLEOTIDE SEQUENCE [LARGE SCALE GENOMIC DNA]</scope>
    <source>
        <strain evidence="3 4">88_10</strain>
    </source>
</reference>
<evidence type="ECO:0000256" key="1">
    <source>
        <dbReference type="SAM" id="MobiDB-lite"/>
    </source>
</evidence>
<evidence type="ECO:0000313" key="3">
    <source>
        <dbReference type="EMBL" id="RML50046.1"/>
    </source>
</evidence>